<proteinExistence type="inferred from homology"/>
<keyword evidence="12" id="KW-0444">Lipid biosynthesis</keyword>
<keyword evidence="12" id="KW-1208">Phospholipid metabolism</keyword>
<comment type="catalytic activity">
    <reaction evidence="11 12">
        <text>a CDP-1,2-diacyl-sn-glycerol + 1D-myo-inositol 3-phosphate = a 1,2-diacyl-sn-glycero-3-phospho-(1D-myo-inositol-3-phosphate) + CMP + H(+)</text>
        <dbReference type="Rhea" id="RHEA:60504"/>
        <dbReference type="ChEBI" id="CHEBI:15378"/>
        <dbReference type="ChEBI" id="CHEBI:58088"/>
        <dbReference type="ChEBI" id="CHEBI:58332"/>
        <dbReference type="ChEBI" id="CHEBI:58401"/>
        <dbReference type="ChEBI" id="CHEBI:60377"/>
    </reaction>
</comment>
<feature type="transmembrane region" description="Helical" evidence="12">
    <location>
        <begin position="179"/>
        <end position="200"/>
    </location>
</feature>
<dbReference type="Pfam" id="PF01066">
    <property type="entry name" value="CDP-OH_P_transf"/>
    <property type="match status" value="1"/>
</dbReference>
<dbReference type="EC" id="2.7.8.-" evidence="12"/>
<feature type="binding site" evidence="12">
    <location>
        <position position="65"/>
    </location>
    <ligand>
        <name>Mg(2+)</name>
        <dbReference type="ChEBI" id="CHEBI:18420"/>
        <label>1</label>
    </ligand>
</feature>
<comment type="pathway">
    <text evidence="2 12">Phospholipid metabolism; phosphatidylinositol phosphate biosynthesis.</text>
</comment>
<evidence type="ECO:0000256" key="6">
    <source>
        <dbReference type="ARBA" id="ARBA00022989"/>
    </source>
</evidence>
<sequence>MLEKLRVPFKRLINPIARFLVRIGMTANSVTIIGALGTVLVAIITGLTGLLFGGALALTILVLFDALDGSVAALTGGGTKFGAFLDSTLDRIADWAMLLSIIVYFLLHTNPTSMWSRVGLWAAAVALMTSFVTPYARARAESVGYEAKLGIATRSDRILIILGAMALAGILSTNLRPRILTCAMVLLAVLGVITVGQRIYTVYQQSFKND</sequence>
<feature type="binding site" evidence="12">
    <location>
        <position position="69"/>
    </location>
    <ligand>
        <name>a CDP-1,2-diacyl-sn-glycerol</name>
        <dbReference type="ChEBI" id="CHEBI:58332"/>
    </ligand>
</feature>
<evidence type="ECO:0000256" key="2">
    <source>
        <dbReference type="ARBA" id="ARBA00004805"/>
    </source>
</evidence>
<evidence type="ECO:0000256" key="3">
    <source>
        <dbReference type="ARBA" id="ARBA00010441"/>
    </source>
</evidence>
<keyword evidence="12" id="KW-1003">Cell membrane</keyword>
<name>A0ABW2Y5H1_9BIFI</name>
<dbReference type="Gene3D" id="1.20.120.1760">
    <property type="match status" value="1"/>
</dbReference>
<evidence type="ECO:0000256" key="11">
    <source>
        <dbReference type="ARBA" id="ARBA00048865"/>
    </source>
</evidence>
<keyword evidence="7 12" id="KW-0472">Membrane</keyword>
<dbReference type="InterPro" id="IPR044268">
    <property type="entry name" value="PIP_synthase_PgsA1"/>
</dbReference>
<evidence type="ECO:0000256" key="9">
    <source>
        <dbReference type="ARBA" id="ARBA00024082"/>
    </source>
</evidence>
<comment type="subcellular location">
    <subcellularLocation>
        <location evidence="12">Cell membrane</location>
        <topology evidence="12">Multi-pass membrane protein</topology>
    </subcellularLocation>
    <subcellularLocation>
        <location evidence="1">Endomembrane system</location>
        <topology evidence="1">Multi-pass membrane protein</topology>
    </subcellularLocation>
</comment>
<evidence type="ECO:0000313" key="14">
    <source>
        <dbReference type="Proteomes" id="UP001597036"/>
    </source>
</evidence>
<feature type="transmembrane region" description="Helical" evidence="12">
    <location>
        <begin position="157"/>
        <end position="173"/>
    </location>
</feature>
<keyword evidence="5 12" id="KW-0812">Transmembrane</keyword>
<comment type="function">
    <text evidence="12">Catalyzes the conjugation of the 1'-hydroxyl group of D-myo-inositol-3-phosphate (also named L-myo-inositol-1-phosphate) with a lipid tail of cytidine diphosphate diacylglycerol (CDP-DAG), forming phosphatidylinositol phosphate (PIP) and CMP. PIP is a precursor of phosphatidylinositol (PI) which is an essential lipid required for cell wall formation.</text>
</comment>
<feature type="binding site" evidence="12">
    <location>
        <position position="90"/>
    </location>
    <ligand>
        <name>Mg(2+)</name>
        <dbReference type="ChEBI" id="CHEBI:18420"/>
        <label>2</label>
    </ligand>
</feature>
<evidence type="ECO:0000256" key="1">
    <source>
        <dbReference type="ARBA" id="ARBA00004127"/>
    </source>
</evidence>
<evidence type="ECO:0000256" key="12">
    <source>
        <dbReference type="HAMAP-Rule" id="MF_02241"/>
    </source>
</evidence>
<keyword evidence="12" id="KW-0479">Metal-binding</keyword>
<reference evidence="14" key="1">
    <citation type="journal article" date="2019" name="Int. J. Syst. Evol. Microbiol.">
        <title>The Global Catalogue of Microorganisms (GCM) 10K type strain sequencing project: providing services to taxonomists for standard genome sequencing and annotation.</title>
        <authorList>
            <consortium name="The Broad Institute Genomics Platform"/>
            <consortium name="The Broad Institute Genome Sequencing Center for Infectious Disease"/>
            <person name="Wu L."/>
            <person name="Ma J."/>
        </authorList>
    </citation>
    <scope>NUCLEOTIDE SEQUENCE [LARGE SCALE GENOMIC DNA]</scope>
    <source>
        <strain evidence="14">CCM 8604</strain>
    </source>
</reference>
<organism evidence="13 14">
    <name type="scientific">Alloscardovia venturai</name>
    <dbReference type="NCBI Taxonomy" id="1769421"/>
    <lineage>
        <taxon>Bacteria</taxon>
        <taxon>Bacillati</taxon>
        <taxon>Actinomycetota</taxon>
        <taxon>Actinomycetes</taxon>
        <taxon>Bifidobacteriales</taxon>
        <taxon>Bifidobacteriaceae</taxon>
        <taxon>Alloscardovia</taxon>
    </lineage>
</organism>
<gene>
    <name evidence="13" type="primary">pgsA</name>
    <name evidence="13" type="ORF">ACFQY8_04410</name>
</gene>
<keyword evidence="12" id="KW-0460">Magnesium</keyword>
<feature type="binding site" evidence="12">
    <location>
        <position position="79"/>
    </location>
    <ligand>
        <name>a CDP-1,2-diacyl-sn-glycerol</name>
        <dbReference type="ChEBI" id="CHEBI:58332"/>
    </ligand>
</feature>
<dbReference type="HAMAP" id="MF_02241">
    <property type="entry name" value="PIP_synthase"/>
    <property type="match status" value="1"/>
</dbReference>
<dbReference type="GO" id="GO:0016740">
    <property type="term" value="F:transferase activity"/>
    <property type="evidence" value="ECO:0007669"/>
    <property type="project" value="UniProtKB-KW"/>
</dbReference>
<keyword evidence="12" id="KW-0594">Phospholipid biosynthesis</keyword>
<feature type="binding site" evidence="12">
    <location>
        <begin position="28"/>
        <end position="31"/>
    </location>
    <ligand>
        <name>a CDP-1,2-diacyl-sn-glycerol</name>
        <dbReference type="ChEBI" id="CHEBI:58332"/>
    </ligand>
</feature>
<dbReference type="InterPro" id="IPR043130">
    <property type="entry name" value="CDP-OH_PTrfase_TM_dom"/>
</dbReference>
<feature type="active site" description="Proton acceptor" evidence="12">
    <location>
        <position position="90"/>
    </location>
</feature>
<evidence type="ECO:0000256" key="4">
    <source>
        <dbReference type="ARBA" id="ARBA00011738"/>
    </source>
</evidence>
<evidence type="ECO:0000256" key="5">
    <source>
        <dbReference type="ARBA" id="ARBA00022692"/>
    </source>
</evidence>
<evidence type="ECO:0000256" key="7">
    <source>
        <dbReference type="ARBA" id="ARBA00023136"/>
    </source>
</evidence>
<keyword evidence="12 13" id="KW-0808">Transferase</keyword>
<keyword evidence="14" id="KW-1185">Reference proteome</keyword>
<feature type="binding site" evidence="12">
    <location>
        <position position="86"/>
    </location>
    <ligand>
        <name>Mg(2+)</name>
        <dbReference type="ChEBI" id="CHEBI:18420"/>
        <label>1</label>
    </ligand>
</feature>
<feature type="binding site" evidence="12">
    <location>
        <position position="68"/>
    </location>
    <ligand>
        <name>Mg(2+)</name>
        <dbReference type="ChEBI" id="CHEBI:18420"/>
        <label>1</label>
    </ligand>
</feature>
<keyword evidence="6 12" id="KW-1133">Transmembrane helix</keyword>
<protein>
    <recommendedName>
        <fullName evidence="9 12">Phosphatidylinositol phosphate synthase</fullName>
        <shortName evidence="12">PIP synthase</shortName>
        <ecNumber evidence="12">2.7.8.-</ecNumber>
    </recommendedName>
    <alternativeName>
        <fullName evidence="10 12">CDP-diacylglycerol--D-myo-inositol-3-phosphate 3-phosphatidyltransferase</fullName>
    </alternativeName>
</protein>
<accession>A0ABW2Y5H1</accession>
<feature type="binding site" evidence="12">
    <location>
        <position position="86"/>
    </location>
    <ligand>
        <name>Mg(2+)</name>
        <dbReference type="ChEBI" id="CHEBI:18420"/>
        <label>2</label>
    </ligand>
</feature>
<feature type="transmembrane region" description="Helical" evidence="12">
    <location>
        <begin position="119"/>
        <end position="136"/>
    </location>
</feature>
<comment type="cofactor">
    <cofactor evidence="12">
        <name>Mg(2+)</name>
        <dbReference type="ChEBI" id="CHEBI:18420"/>
    </cofactor>
    <text evidence="12">Contains a di-nuclear catalytic Mg(2+) center.</text>
</comment>
<evidence type="ECO:0000256" key="10">
    <source>
        <dbReference type="ARBA" id="ARBA00033137"/>
    </source>
</evidence>
<keyword evidence="12" id="KW-0443">Lipid metabolism</keyword>
<comment type="caution">
    <text evidence="12">Lacks conserved residue(s) required for the propagation of feature annotation.</text>
</comment>
<comment type="caution">
    <text evidence="13">The sequence shown here is derived from an EMBL/GenBank/DDBJ whole genome shotgun (WGS) entry which is preliminary data.</text>
</comment>
<dbReference type="NCBIfam" id="NF045883">
    <property type="entry name" value="PIPSynth"/>
    <property type="match status" value="1"/>
</dbReference>
<dbReference type="RefSeq" id="WP_377938692.1">
    <property type="nucleotide sequence ID" value="NZ_JBHTHQ010000021.1"/>
</dbReference>
<comment type="catalytic activity">
    <reaction evidence="8 12">
        <text>1,2-di-(9Z-octadecenoyl)-sn-glycero-3-cytidine-5'-diphosphate + 1D-myo-inositol 3-phosphate = 1,2-di-(9Z-octadecenoyl)-sn-glycero-3-phospho-(1D-myo-inositol-3-phosphate) + CMP + H(+)</text>
        <dbReference type="Rhea" id="RHEA:61216"/>
        <dbReference type="ChEBI" id="CHEBI:15378"/>
        <dbReference type="ChEBI" id="CHEBI:58401"/>
        <dbReference type="ChEBI" id="CHEBI:60377"/>
        <dbReference type="ChEBI" id="CHEBI:85356"/>
        <dbReference type="ChEBI" id="CHEBI:144472"/>
    </reaction>
</comment>
<comment type="similarity">
    <text evidence="3 12">Belongs to the CDP-alcohol phosphatidyltransferase class-I family.</text>
</comment>
<feature type="binding site" evidence="12">
    <location>
        <position position="65"/>
    </location>
    <ligand>
        <name>Mg(2+)</name>
        <dbReference type="ChEBI" id="CHEBI:18420"/>
        <label>2</label>
    </ligand>
</feature>
<feature type="transmembrane region" description="Helical" evidence="12">
    <location>
        <begin position="88"/>
        <end position="107"/>
    </location>
</feature>
<dbReference type="Proteomes" id="UP001597036">
    <property type="component" value="Unassembled WGS sequence"/>
</dbReference>
<dbReference type="InterPro" id="IPR000462">
    <property type="entry name" value="CDP-OH_P_trans"/>
</dbReference>
<evidence type="ECO:0000313" key="13">
    <source>
        <dbReference type="EMBL" id="MFD0704988.1"/>
    </source>
</evidence>
<feature type="transmembrane region" description="Helical" evidence="12">
    <location>
        <begin position="20"/>
        <end position="44"/>
    </location>
</feature>
<evidence type="ECO:0000256" key="8">
    <source>
        <dbReference type="ARBA" id="ARBA00023935"/>
    </source>
</evidence>
<dbReference type="EMBL" id="JBHTHQ010000021">
    <property type="protein sequence ID" value="MFD0704988.1"/>
    <property type="molecule type" value="Genomic_DNA"/>
</dbReference>
<comment type="subunit">
    <text evidence="4 12">Homodimer.</text>
</comment>